<proteinExistence type="predicted"/>
<sequence>EEPWLWVCFDTEDIKCIQFGCIFYNECALSECSGCSKSKDYLDMVVCNICSPPGPVGVSGERGGVARPENIVENQGSKAGVGSSQPFPVPQDMVSLQENLAAIIKSATDDFRTSIISLNNKIGAFNVQLTKHNLDIRALKDSVNSIDRRLKSVERGATPGSFTSTTLRGSAQLADNLVDEITSDILLSMV</sequence>
<accession>A0A232EQ30</accession>
<evidence type="ECO:0000313" key="2">
    <source>
        <dbReference type="Proteomes" id="UP000215335"/>
    </source>
</evidence>
<evidence type="ECO:0000313" key="1">
    <source>
        <dbReference type="EMBL" id="OXU20499.1"/>
    </source>
</evidence>
<dbReference type="AlphaFoldDB" id="A0A232EQ30"/>
<comment type="caution">
    <text evidence="1">The sequence shown here is derived from an EMBL/GenBank/DDBJ whole genome shotgun (WGS) entry which is preliminary data.</text>
</comment>
<name>A0A232EQ30_9HYME</name>
<organism evidence="1 2">
    <name type="scientific">Trichomalopsis sarcophagae</name>
    <dbReference type="NCBI Taxonomy" id="543379"/>
    <lineage>
        <taxon>Eukaryota</taxon>
        <taxon>Metazoa</taxon>
        <taxon>Ecdysozoa</taxon>
        <taxon>Arthropoda</taxon>
        <taxon>Hexapoda</taxon>
        <taxon>Insecta</taxon>
        <taxon>Pterygota</taxon>
        <taxon>Neoptera</taxon>
        <taxon>Endopterygota</taxon>
        <taxon>Hymenoptera</taxon>
        <taxon>Apocrita</taxon>
        <taxon>Proctotrupomorpha</taxon>
        <taxon>Chalcidoidea</taxon>
        <taxon>Pteromalidae</taxon>
        <taxon>Pteromalinae</taxon>
        <taxon>Trichomalopsis</taxon>
    </lineage>
</organism>
<dbReference type="Proteomes" id="UP000215335">
    <property type="component" value="Unassembled WGS sequence"/>
</dbReference>
<dbReference type="EMBL" id="NNAY01002820">
    <property type="protein sequence ID" value="OXU20499.1"/>
    <property type="molecule type" value="Genomic_DNA"/>
</dbReference>
<keyword evidence="2" id="KW-1185">Reference proteome</keyword>
<feature type="non-terminal residue" evidence="1">
    <location>
        <position position="1"/>
    </location>
</feature>
<protein>
    <submittedName>
        <fullName evidence="1">Uncharacterized protein</fullName>
    </submittedName>
</protein>
<gene>
    <name evidence="1" type="ORF">TSAR_003732</name>
</gene>
<reference evidence="1 2" key="1">
    <citation type="journal article" date="2017" name="Curr. Biol.">
        <title>The Evolution of Venom by Co-option of Single-Copy Genes.</title>
        <authorList>
            <person name="Martinson E.O."/>
            <person name="Mrinalini"/>
            <person name="Kelkar Y.D."/>
            <person name="Chang C.H."/>
            <person name="Werren J.H."/>
        </authorList>
    </citation>
    <scope>NUCLEOTIDE SEQUENCE [LARGE SCALE GENOMIC DNA]</scope>
    <source>
        <strain evidence="1 2">Alberta</strain>
        <tissue evidence="1">Whole body</tissue>
    </source>
</reference>